<evidence type="ECO:0000313" key="1">
    <source>
        <dbReference type="EMBL" id="RZF21282.1"/>
    </source>
</evidence>
<sequence length="306" mass="35822">MVFTRRRHRHKVPKNKEQLELSFDLPREQDRNFHLGGKSFYFFDFDDNVVFLSTPIIIFHNETGEEKLLSSHEFAAHNKIIGKEGLYKDYHMDFDDETGTFRNFRDSDLSLTQRLTGRKQSLITDIQNALERSDSTWKAPSWNHFYHATYNKRPVSIITARGHREDTIKQGIEVIYNEGHLPNMPNFHTVYAVSNPETRVRLGGESENYNVPELKYKAIIESVELAIKQYGYSDYHRFGMSDDDAGNIDLITDAMKELKAKFPRMSFFVIQTYDNGFEKREVLEHSVETIFSKSESRLDQLNLFAQ</sequence>
<dbReference type="RefSeq" id="WP_114706350.1">
    <property type="nucleotide sequence ID" value="NZ_QDKL01000002.1"/>
</dbReference>
<proteinExistence type="predicted"/>
<keyword evidence="2" id="KW-1185">Reference proteome</keyword>
<gene>
    <name evidence="1" type="ORF">DAY19_06250</name>
</gene>
<name>A0ABY0IF68_9BACT</name>
<dbReference type="Proteomes" id="UP000443582">
    <property type="component" value="Unassembled WGS sequence"/>
</dbReference>
<accession>A0ABY0IF68</accession>
<evidence type="ECO:0000313" key="2">
    <source>
        <dbReference type="Proteomes" id="UP000443582"/>
    </source>
</evidence>
<reference evidence="2" key="1">
    <citation type="journal article" date="2019" name="Int. J. Syst. Evol. Microbiol.">
        <title>Halobacteriovorax valvorus sp. nov., a novel prokaryotic predator isolated from coastal seawater of China.</title>
        <authorList>
            <person name="Chen M.-X."/>
        </authorList>
    </citation>
    <scope>NUCLEOTIDE SEQUENCE [LARGE SCALE GENOMIC DNA]</scope>
    <source>
        <strain evidence="2">BL9</strain>
    </source>
</reference>
<organism evidence="1 2">
    <name type="scientific">Halobacteriovorax vibrionivorans</name>
    <dbReference type="NCBI Taxonomy" id="2152716"/>
    <lineage>
        <taxon>Bacteria</taxon>
        <taxon>Pseudomonadati</taxon>
        <taxon>Bdellovibrionota</taxon>
        <taxon>Bacteriovoracia</taxon>
        <taxon>Bacteriovoracales</taxon>
        <taxon>Halobacteriovoraceae</taxon>
        <taxon>Halobacteriovorax</taxon>
    </lineage>
</organism>
<dbReference type="EMBL" id="QDKL01000002">
    <property type="protein sequence ID" value="RZF21282.1"/>
    <property type="molecule type" value="Genomic_DNA"/>
</dbReference>
<protein>
    <submittedName>
        <fullName evidence="1">Uncharacterized protein</fullName>
    </submittedName>
</protein>
<comment type="caution">
    <text evidence="1">The sequence shown here is derived from an EMBL/GenBank/DDBJ whole genome shotgun (WGS) entry which is preliminary data.</text>
</comment>